<protein>
    <submittedName>
        <fullName evidence="2">ZP domain-containing protein</fullName>
    </submittedName>
</protein>
<name>A0A0N4Z8A2_PARTI</name>
<evidence type="ECO:0000313" key="1">
    <source>
        <dbReference type="Proteomes" id="UP000038045"/>
    </source>
</evidence>
<evidence type="ECO:0000313" key="2">
    <source>
        <dbReference type="WBParaSite" id="PTRK_0000349300.1"/>
    </source>
</evidence>
<accession>A0A0N4Z8A2</accession>
<organism evidence="1 2">
    <name type="scientific">Parastrongyloides trichosuri</name>
    <name type="common">Possum-specific nematode worm</name>
    <dbReference type="NCBI Taxonomy" id="131310"/>
    <lineage>
        <taxon>Eukaryota</taxon>
        <taxon>Metazoa</taxon>
        <taxon>Ecdysozoa</taxon>
        <taxon>Nematoda</taxon>
        <taxon>Chromadorea</taxon>
        <taxon>Rhabditida</taxon>
        <taxon>Tylenchina</taxon>
        <taxon>Panagrolaimomorpha</taxon>
        <taxon>Strongyloidoidea</taxon>
        <taxon>Strongyloididae</taxon>
        <taxon>Parastrongyloides</taxon>
    </lineage>
</organism>
<dbReference type="Proteomes" id="UP000038045">
    <property type="component" value="Unplaced"/>
</dbReference>
<proteinExistence type="predicted"/>
<dbReference type="WBParaSite" id="PTRK_0000349300.1">
    <property type="protein sequence ID" value="PTRK_0000349300.1"/>
    <property type="gene ID" value="PTRK_0000349300"/>
</dbReference>
<dbReference type="AlphaFoldDB" id="A0A0N4Z8A2"/>
<sequence>MFNGMNFAIVSGEDYKSCGDNYNEASVIFKVELQCGGKTTNNALVGLEECFKSNASCISLEATSITTGNSILKMKSFDNPKGDSFNLSMTVKYNCESRHTYLCRLHIPSTKIVCGSGASDIYEFGLIDLNNDEYKTSPKCVRLDR</sequence>
<keyword evidence="1" id="KW-1185">Reference proteome</keyword>
<reference evidence="2" key="1">
    <citation type="submission" date="2017-02" db="UniProtKB">
        <authorList>
            <consortium name="WormBaseParasite"/>
        </authorList>
    </citation>
    <scope>IDENTIFICATION</scope>
</reference>